<keyword evidence="10" id="KW-0238">DNA-binding</keyword>
<dbReference type="InterPro" id="IPR010614">
    <property type="entry name" value="RAD3-like_helicase_DEAD"/>
</dbReference>
<dbReference type="GO" id="GO:0003677">
    <property type="term" value="F:DNA binding"/>
    <property type="evidence" value="ECO:0007669"/>
    <property type="project" value="InterPro"/>
</dbReference>
<organism evidence="16 17">
    <name type="scientific">Meira miltonrushii</name>
    <dbReference type="NCBI Taxonomy" id="1280837"/>
    <lineage>
        <taxon>Eukaryota</taxon>
        <taxon>Fungi</taxon>
        <taxon>Dikarya</taxon>
        <taxon>Basidiomycota</taxon>
        <taxon>Ustilaginomycotina</taxon>
        <taxon>Exobasidiomycetes</taxon>
        <taxon>Exobasidiales</taxon>
        <taxon>Brachybasidiaceae</taxon>
        <taxon>Meira</taxon>
    </lineage>
</organism>
<dbReference type="GO" id="GO:0046872">
    <property type="term" value="F:metal ion binding"/>
    <property type="evidence" value="ECO:0007669"/>
    <property type="project" value="UniProtKB-KW"/>
</dbReference>
<evidence type="ECO:0000256" key="2">
    <source>
        <dbReference type="ARBA" id="ARBA00022723"/>
    </source>
</evidence>
<dbReference type="Gene3D" id="3.40.50.300">
    <property type="entry name" value="P-loop containing nucleotide triphosphate hydrolases"/>
    <property type="match status" value="2"/>
</dbReference>
<sequence>MLSQAGRSDALQRIQASLGKKYSEHGNVRQDYLRRIADKFHLPDRRIAYIAQAELMIDIFETIEKGKIGVFEVPTSEEGMLSLICSPCLWFEEHLRIKPELNTSKDRAGLREIQVAVQQGARREQISEAIIDGAYGPRVNRFNPPPRFNPRPGVKPLVNAKEKARLVDEVGSNTEILPKLKLIYVCHSPDRLNHFIENFNKTVYARKKFTIHEVKEDFRLPLDDDEQVQVIVMYYENLLDAELLEFFKISFSGAIMILDEAYSLPEFLASEKSVVLIKKRLEYAIGKLQRYLLTPSHGSKTVDLESSKLLRVLQDIDDHCSKIIEIVFESDSIRSKEFLNSIGGSIEQEVLRELESWYYHIISESVRDFETPDQGQVSKDSIETILPLIRTFLKNLIHPAYEGMIHIPDPTYRSEAAKNHSNEQGEKQWSFEYQLLNLGAVLEGIIEEARSVIFCGDVLAPMTDLKLQLFPYMKCTKFKVKSYPPFVSDKNFMIGSVKNYSHNIPLKYIYKTREEEQNMRQLLKMIIEHCKVTPDGVVVFVTAHDYLNSLRSFWYSDKAEDLFTQLEDTKNVFFDFTDELVSASELQKYKEAIRLPSRSNTKKGVIMFAVINSRLSEEFDFRNRLARTVVFVGLPLAYVGVEMKEKTKYIDKNWGSSNANAFFKIEERYQPRPKPGEAYYINLSTKSIQRIISRVNADPNDYTAVLLLDERAL</sequence>
<evidence type="ECO:0000256" key="6">
    <source>
        <dbReference type="ARBA" id="ARBA00022806"/>
    </source>
</evidence>
<keyword evidence="3" id="KW-0547">Nucleotide-binding</keyword>
<protein>
    <recommendedName>
        <fullName evidence="13">DNA 5'-3' helicase</fullName>
        <ecNumber evidence="13">5.6.2.3</ecNumber>
    </recommendedName>
</protein>
<dbReference type="GeneID" id="37022800"/>
<dbReference type="GO" id="GO:0034085">
    <property type="term" value="P:establishment of sister chromatid cohesion"/>
    <property type="evidence" value="ECO:0007669"/>
    <property type="project" value="TreeGrafter"/>
</dbReference>
<dbReference type="PROSITE" id="PS51193">
    <property type="entry name" value="HELICASE_ATP_BIND_2"/>
    <property type="match status" value="1"/>
</dbReference>
<dbReference type="InterPro" id="IPR006555">
    <property type="entry name" value="ATP-dep_Helicase_C"/>
</dbReference>
<comment type="catalytic activity">
    <reaction evidence="14">
        <text>ATP + H2O = ADP + phosphate + H(+)</text>
        <dbReference type="Rhea" id="RHEA:13065"/>
        <dbReference type="ChEBI" id="CHEBI:15377"/>
        <dbReference type="ChEBI" id="CHEBI:15378"/>
        <dbReference type="ChEBI" id="CHEBI:30616"/>
        <dbReference type="ChEBI" id="CHEBI:43474"/>
        <dbReference type="ChEBI" id="CHEBI:456216"/>
        <dbReference type="EC" id="5.6.2.3"/>
    </reaction>
</comment>
<dbReference type="EMBL" id="KZ819604">
    <property type="protein sequence ID" value="PWN33961.1"/>
    <property type="molecule type" value="Genomic_DNA"/>
</dbReference>
<dbReference type="InterPro" id="IPR006554">
    <property type="entry name" value="Helicase-like_DEXD_c2"/>
</dbReference>
<keyword evidence="7" id="KW-0067">ATP-binding</keyword>
<dbReference type="GO" id="GO:0016818">
    <property type="term" value="F:hydrolase activity, acting on acid anhydrides, in phosphorus-containing anhydrides"/>
    <property type="evidence" value="ECO:0007669"/>
    <property type="project" value="InterPro"/>
</dbReference>
<dbReference type="STRING" id="1280837.A0A316VDA4"/>
<dbReference type="InterPro" id="IPR027417">
    <property type="entry name" value="P-loop_NTPase"/>
</dbReference>
<keyword evidence="1" id="KW-0004">4Fe-4S</keyword>
<keyword evidence="8" id="KW-0408">Iron</keyword>
<dbReference type="EC" id="5.6.2.3" evidence="13"/>
<dbReference type="Gene3D" id="1.10.275.40">
    <property type="match status" value="1"/>
</dbReference>
<keyword evidence="4" id="KW-0227">DNA damage</keyword>
<evidence type="ECO:0000313" key="16">
    <source>
        <dbReference type="EMBL" id="PWN33961.1"/>
    </source>
</evidence>
<dbReference type="RefSeq" id="XP_025354263.1">
    <property type="nucleotide sequence ID" value="XM_025501019.1"/>
</dbReference>
<keyword evidence="2" id="KW-0479">Metal-binding</keyword>
<dbReference type="PANTHER" id="PTHR11472">
    <property type="entry name" value="DNA REPAIR DEAD HELICASE RAD3/XP-D SUBFAMILY MEMBER"/>
    <property type="match status" value="1"/>
</dbReference>
<dbReference type="PANTHER" id="PTHR11472:SF34">
    <property type="entry name" value="REGULATOR OF TELOMERE ELONGATION HELICASE 1"/>
    <property type="match status" value="1"/>
</dbReference>
<feature type="domain" description="Helicase ATP-binding" evidence="15">
    <location>
        <begin position="38"/>
        <end position="313"/>
    </location>
</feature>
<evidence type="ECO:0000256" key="14">
    <source>
        <dbReference type="ARBA" id="ARBA00048954"/>
    </source>
</evidence>
<keyword evidence="12" id="KW-0413">Isomerase</keyword>
<dbReference type="GO" id="GO:0005634">
    <property type="term" value="C:nucleus"/>
    <property type="evidence" value="ECO:0007669"/>
    <property type="project" value="TreeGrafter"/>
</dbReference>
<dbReference type="InParanoid" id="A0A316VDA4"/>
<dbReference type="SMART" id="SM00491">
    <property type="entry name" value="HELICc2"/>
    <property type="match status" value="1"/>
</dbReference>
<dbReference type="Pfam" id="PF13307">
    <property type="entry name" value="Helicase_C_2"/>
    <property type="match status" value="1"/>
</dbReference>
<keyword evidence="17" id="KW-1185">Reference proteome</keyword>
<evidence type="ECO:0000256" key="11">
    <source>
        <dbReference type="ARBA" id="ARBA00023204"/>
    </source>
</evidence>
<keyword evidence="5" id="KW-0378">Hydrolase</keyword>
<proteinExistence type="predicted"/>
<dbReference type="GO" id="GO:0005524">
    <property type="term" value="F:ATP binding"/>
    <property type="evidence" value="ECO:0007669"/>
    <property type="project" value="UniProtKB-KW"/>
</dbReference>
<evidence type="ECO:0000256" key="5">
    <source>
        <dbReference type="ARBA" id="ARBA00022801"/>
    </source>
</evidence>
<dbReference type="InterPro" id="IPR045028">
    <property type="entry name" value="DinG/Rad3-like"/>
</dbReference>
<evidence type="ECO:0000256" key="13">
    <source>
        <dbReference type="ARBA" id="ARBA00044969"/>
    </source>
</evidence>
<dbReference type="Pfam" id="PF06733">
    <property type="entry name" value="DEAD_2"/>
    <property type="match status" value="1"/>
</dbReference>
<evidence type="ECO:0000256" key="4">
    <source>
        <dbReference type="ARBA" id="ARBA00022763"/>
    </source>
</evidence>
<keyword evidence="9" id="KW-0411">Iron-sulfur</keyword>
<gene>
    <name evidence="16" type="ORF">FA14DRAFT_180598</name>
</gene>
<evidence type="ECO:0000256" key="3">
    <source>
        <dbReference type="ARBA" id="ARBA00022741"/>
    </source>
</evidence>
<evidence type="ECO:0000313" key="17">
    <source>
        <dbReference type="Proteomes" id="UP000245771"/>
    </source>
</evidence>
<evidence type="ECO:0000256" key="10">
    <source>
        <dbReference type="ARBA" id="ARBA00023125"/>
    </source>
</evidence>
<evidence type="ECO:0000256" key="7">
    <source>
        <dbReference type="ARBA" id="ARBA00022840"/>
    </source>
</evidence>
<name>A0A316VDA4_9BASI</name>
<evidence type="ECO:0000256" key="12">
    <source>
        <dbReference type="ARBA" id="ARBA00023235"/>
    </source>
</evidence>
<evidence type="ECO:0000259" key="15">
    <source>
        <dbReference type="PROSITE" id="PS51193"/>
    </source>
</evidence>
<accession>A0A316VDA4</accession>
<dbReference type="InterPro" id="IPR014013">
    <property type="entry name" value="Helic_SF1/SF2_ATP-bd_DinG/Rad3"/>
</dbReference>
<dbReference type="Proteomes" id="UP000245771">
    <property type="component" value="Unassembled WGS sequence"/>
</dbReference>
<dbReference type="SMART" id="SM00488">
    <property type="entry name" value="DEXDc2"/>
    <property type="match status" value="1"/>
</dbReference>
<dbReference type="GO" id="GO:0006139">
    <property type="term" value="P:nucleobase-containing compound metabolic process"/>
    <property type="evidence" value="ECO:0007669"/>
    <property type="project" value="InterPro"/>
</dbReference>
<evidence type="ECO:0000256" key="8">
    <source>
        <dbReference type="ARBA" id="ARBA00023004"/>
    </source>
</evidence>
<dbReference type="GO" id="GO:0043139">
    <property type="term" value="F:5'-3' DNA helicase activity"/>
    <property type="evidence" value="ECO:0007669"/>
    <property type="project" value="UniProtKB-EC"/>
</dbReference>
<dbReference type="GO" id="GO:0051536">
    <property type="term" value="F:iron-sulfur cluster binding"/>
    <property type="evidence" value="ECO:0007669"/>
    <property type="project" value="UniProtKB-KW"/>
</dbReference>
<keyword evidence="11" id="KW-0234">DNA repair</keyword>
<reference evidence="16 17" key="1">
    <citation type="journal article" date="2018" name="Mol. Biol. Evol.">
        <title>Broad Genomic Sampling Reveals a Smut Pathogenic Ancestry of the Fungal Clade Ustilaginomycotina.</title>
        <authorList>
            <person name="Kijpornyongpan T."/>
            <person name="Mondo S.J."/>
            <person name="Barry K."/>
            <person name="Sandor L."/>
            <person name="Lee J."/>
            <person name="Lipzen A."/>
            <person name="Pangilinan J."/>
            <person name="LaButti K."/>
            <person name="Hainaut M."/>
            <person name="Henrissat B."/>
            <person name="Grigoriev I.V."/>
            <person name="Spatafora J.W."/>
            <person name="Aime M.C."/>
        </authorList>
    </citation>
    <scope>NUCLEOTIDE SEQUENCE [LARGE SCALE GENOMIC DNA]</scope>
    <source>
        <strain evidence="16 17">MCA 3882</strain>
    </source>
</reference>
<evidence type="ECO:0000256" key="1">
    <source>
        <dbReference type="ARBA" id="ARBA00022485"/>
    </source>
</evidence>
<dbReference type="AlphaFoldDB" id="A0A316VDA4"/>
<keyword evidence="6" id="KW-0347">Helicase</keyword>
<evidence type="ECO:0000256" key="9">
    <source>
        <dbReference type="ARBA" id="ARBA00023014"/>
    </source>
</evidence>